<keyword evidence="1" id="KW-0812">Transmembrane</keyword>
<keyword evidence="1" id="KW-1133">Transmembrane helix</keyword>
<feature type="transmembrane region" description="Helical" evidence="1">
    <location>
        <begin position="32"/>
        <end position="49"/>
    </location>
</feature>
<evidence type="ECO:0000256" key="1">
    <source>
        <dbReference type="SAM" id="Phobius"/>
    </source>
</evidence>
<name>A0AAV0HQL9_9ROSI</name>
<evidence type="ECO:0000313" key="2">
    <source>
        <dbReference type="EMBL" id="CAI0387228.1"/>
    </source>
</evidence>
<dbReference type="EMBL" id="CAMGYJ010000002">
    <property type="protein sequence ID" value="CAI0387228.1"/>
    <property type="molecule type" value="Genomic_DNA"/>
</dbReference>
<gene>
    <name evidence="2" type="ORF">LITE_LOCUS5383</name>
</gene>
<feature type="transmembrane region" description="Helical" evidence="1">
    <location>
        <begin position="6"/>
        <end position="25"/>
    </location>
</feature>
<keyword evidence="3" id="KW-1185">Reference proteome</keyword>
<keyword evidence="1" id="KW-0472">Membrane</keyword>
<sequence length="66" mass="7675">MGAFFVSFSGSYAVMLLGIVTVLRVNPYWRRAWFYCVQVAAASCYYFVVDHLPVPMKYRVSHPRCF</sequence>
<evidence type="ECO:0000313" key="3">
    <source>
        <dbReference type="Proteomes" id="UP001154282"/>
    </source>
</evidence>
<protein>
    <submittedName>
        <fullName evidence="2">Uncharacterized protein</fullName>
    </submittedName>
</protein>
<accession>A0AAV0HQL9</accession>
<dbReference type="AlphaFoldDB" id="A0AAV0HQL9"/>
<organism evidence="2 3">
    <name type="scientific">Linum tenue</name>
    <dbReference type="NCBI Taxonomy" id="586396"/>
    <lineage>
        <taxon>Eukaryota</taxon>
        <taxon>Viridiplantae</taxon>
        <taxon>Streptophyta</taxon>
        <taxon>Embryophyta</taxon>
        <taxon>Tracheophyta</taxon>
        <taxon>Spermatophyta</taxon>
        <taxon>Magnoliopsida</taxon>
        <taxon>eudicotyledons</taxon>
        <taxon>Gunneridae</taxon>
        <taxon>Pentapetalae</taxon>
        <taxon>rosids</taxon>
        <taxon>fabids</taxon>
        <taxon>Malpighiales</taxon>
        <taxon>Linaceae</taxon>
        <taxon>Linum</taxon>
    </lineage>
</organism>
<proteinExistence type="predicted"/>
<reference evidence="2" key="1">
    <citation type="submission" date="2022-08" db="EMBL/GenBank/DDBJ databases">
        <authorList>
            <person name="Gutierrez-Valencia J."/>
        </authorList>
    </citation>
    <scope>NUCLEOTIDE SEQUENCE</scope>
</reference>
<dbReference type="Proteomes" id="UP001154282">
    <property type="component" value="Unassembled WGS sequence"/>
</dbReference>
<comment type="caution">
    <text evidence="2">The sequence shown here is derived from an EMBL/GenBank/DDBJ whole genome shotgun (WGS) entry which is preliminary data.</text>
</comment>